<organism evidence="2">
    <name type="scientific">Oryza glumipatula</name>
    <dbReference type="NCBI Taxonomy" id="40148"/>
    <lineage>
        <taxon>Eukaryota</taxon>
        <taxon>Viridiplantae</taxon>
        <taxon>Streptophyta</taxon>
        <taxon>Embryophyta</taxon>
        <taxon>Tracheophyta</taxon>
        <taxon>Spermatophyta</taxon>
        <taxon>Magnoliopsida</taxon>
        <taxon>Liliopsida</taxon>
        <taxon>Poales</taxon>
        <taxon>Poaceae</taxon>
        <taxon>BOP clade</taxon>
        <taxon>Oryzoideae</taxon>
        <taxon>Oryzeae</taxon>
        <taxon>Oryzinae</taxon>
        <taxon>Oryza</taxon>
    </lineage>
</organism>
<evidence type="ECO:0000256" key="1">
    <source>
        <dbReference type="SAM" id="MobiDB-lite"/>
    </source>
</evidence>
<feature type="region of interest" description="Disordered" evidence="1">
    <location>
        <begin position="1"/>
        <end position="88"/>
    </location>
</feature>
<feature type="compositionally biased region" description="Basic residues" evidence="1">
    <location>
        <begin position="60"/>
        <end position="71"/>
    </location>
</feature>
<name>A0A0E0AZA7_9ORYZ</name>
<feature type="compositionally biased region" description="Low complexity" evidence="1">
    <location>
        <begin position="49"/>
        <end position="58"/>
    </location>
</feature>
<dbReference type="AlphaFoldDB" id="A0A0E0AZA7"/>
<evidence type="ECO:0000313" key="3">
    <source>
        <dbReference type="Proteomes" id="UP000026961"/>
    </source>
</evidence>
<reference evidence="2" key="1">
    <citation type="submission" date="2015-04" db="UniProtKB">
        <authorList>
            <consortium name="EnsemblPlants"/>
        </authorList>
    </citation>
    <scope>IDENTIFICATION</scope>
</reference>
<proteinExistence type="predicted"/>
<dbReference type="Gramene" id="OGLUM09G00430.1">
    <property type="protein sequence ID" value="OGLUM09G00430.1"/>
    <property type="gene ID" value="OGLUM09G00430"/>
</dbReference>
<feature type="compositionally biased region" description="Low complexity" evidence="1">
    <location>
        <begin position="72"/>
        <end position="82"/>
    </location>
</feature>
<evidence type="ECO:0000313" key="2">
    <source>
        <dbReference type="EnsemblPlants" id="OGLUM09G00430.1"/>
    </source>
</evidence>
<reference evidence="2" key="2">
    <citation type="submission" date="2018-05" db="EMBL/GenBank/DDBJ databases">
        <title>OgluRS3 (Oryza glumaepatula Reference Sequence Version 3).</title>
        <authorList>
            <person name="Zhang J."/>
            <person name="Kudrna D."/>
            <person name="Lee S."/>
            <person name="Talag J."/>
            <person name="Welchert J."/>
            <person name="Wing R.A."/>
        </authorList>
    </citation>
    <scope>NUCLEOTIDE SEQUENCE [LARGE SCALE GENOMIC DNA]</scope>
</reference>
<dbReference type="HOGENOM" id="CLU_1573094_0_0_1"/>
<protein>
    <submittedName>
        <fullName evidence="2">Uncharacterized protein</fullName>
    </submittedName>
</protein>
<dbReference type="EnsemblPlants" id="OGLUM09G00430.1">
    <property type="protein sequence ID" value="OGLUM09G00430.1"/>
    <property type="gene ID" value="OGLUM09G00430"/>
</dbReference>
<keyword evidence="3" id="KW-1185">Reference proteome</keyword>
<feature type="compositionally biased region" description="Polar residues" evidence="1">
    <location>
        <begin position="1"/>
        <end position="10"/>
    </location>
</feature>
<dbReference type="Proteomes" id="UP000026961">
    <property type="component" value="Chromosome 9"/>
</dbReference>
<sequence>MEAPSSSPATTAGRLSPASRCAQPPPPPFPNTSGAAAEASLPDPGADLAASSSAASASKLRSRRHPRHPHHNTAAPTHNPAAGFLPSGRPERIWAATACRRRAAREAKPRCCRPCGRTALPTAARAAARQIRRKGEAGDSGIPIFRDNEKTGREFAKTNMKNNSVEVLFA</sequence>
<accession>A0A0E0AZA7</accession>